<reference evidence="1 2" key="1">
    <citation type="journal article" date="2011" name="Proc. Natl. Acad. Sci. U.S.A.">
        <title>Comparative genomics of xylose-fermenting fungi for enhanced biofuel production.</title>
        <authorList>
            <person name="Wohlbach D.J."/>
            <person name="Kuo A."/>
            <person name="Sato T.K."/>
            <person name="Potts K.M."/>
            <person name="Salamov A.A."/>
            <person name="LaButti K.M."/>
            <person name="Sun H."/>
            <person name="Clum A."/>
            <person name="Pangilinan J.L."/>
            <person name="Lindquist E.A."/>
            <person name="Lucas S."/>
            <person name="Lapidus A."/>
            <person name="Jin M."/>
            <person name="Gunawan C."/>
            <person name="Balan V."/>
            <person name="Dale B.E."/>
            <person name="Jeffries T.W."/>
            <person name="Zinkel R."/>
            <person name="Barry K.W."/>
            <person name="Grigoriev I.V."/>
            <person name="Gasch A.P."/>
        </authorList>
    </citation>
    <scope>NUCLEOTIDE SEQUENCE [LARGE SCALE GENOMIC DNA]</scope>
    <source>
        <strain evidence="2">ATCC 10573 / BCRC 21748 / CBS 615 / JCM 9827 / NBRC 10315 / NRRL Y-1498 / VKM Y-70</strain>
    </source>
</reference>
<dbReference type="AlphaFoldDB" id="G3AXC5"/>
<proteinExistence type="predicted"/>
<accession>G3AXC5</accession>
<keyword evidence="2" id="KW-1185">Reference proteome</keyword>
<evidence type="ECO:0000313" key="2">
    <source>
        <dbReference type="Proteomes" id="UP000000707"/>
    </source>
</evidence>
<evidence type="ECO:0000313" key="1">
    <source>
        <dbReference type="EMBL" id="EGV66339.1"/>
    </source>
</evidence>
<gene>
    <name evidence="1" type="ORF">CANTEDRAFT_117073</name>
</gene>
<dbReference type="eggNOG" id="ENOG502RQD5">
    <property type="taxonomic scope" value="Eukaryota"/>
</dbReference>
<sequence length="100" mass="11243">MSGNGIKALSFLLVGSISWYAGVKFWQPLIVEQLKKDGNLRTDVEIPEIETQPESWEDVKSSIRATIHPEVEAKKDNKFAQSLNENVVEIQQNKESNSGK</sequence>
<name>G3AXC5_CANTC</name>
<dbReference type="Proteomes" id="UP000000707">
    <property type="component" value="Unassembled WGS sequence"/>
</dbReference>
<dbReference type="HOGENOM" id="CLU_178668_0_0_1"/>
<protein>
    <submittedName>
        <fullName evidence="1">Uncharacterized protein</fullName>
    </submittedName>
</protein>
<dbReference type="OrthoDB" id="4080273at2759"/>
<dbReference type="EMBL" id="GL996510">
    <property type="protein sequence ID" value="EGV66339.1"/>
    <property type="molecule type" value="Genomic_DNA"/>
</dbReference>
<organism evidence="2">
    <name type="scientific">Candida tenuis (strain ATCC 10573 / BCRC 21748 / CBS 615 / JCM 9827 / NBRC 10315 / NRRL Y-1498 / VKM Y-70)</name>
    <name type="common">Yeast</name>
    <name type="synonym">Yamadazyma tenuis</name>
    <dbReference type="NCBI Taxonomy" id="590646"/>
    <lineage>
        <taxon>Eukaryota</taxon>
        <taxon>Fungi</taxon>
        <taxon>Dikarya</taxon>
        <taxon>Ascomycota</taxon>
        <taxon>Saccharomycotina</taxon>
        <taxon>Pichiomycetes</taxon>
        <taxon>Debaryomycetaceae</taxon>
        <taxon>Yamadazyma</taxon>
    </lineage>
</organism>